<protein>
    <submittedName>
        <fullName evidence="3">Uncharacterized protein</fullName>
    </submittedName>
</protein>
<accession>A0AAN7SV74</accession>
<evidence type="ECO:0000256" key="2">
    <source>
        <dbReference type="SAM" id="SignalP"/>
    </source>
</evidence>
<feature type="signal peptide" evidence="2">
    <location>
        <begin position="1"/>
        <end position="19"/>
    </location>
</feature>
<keyword evidence="2" id="KW-0732">Signal</keyword>
<organism evidence="3 4">
    <name type="scientific">Lithohypha guttulata</name>
    <dbReference type="NCBI Taxonomy" id="1690604"/>
    <lineage>
        <taxon>Eukaryota</taxon>
        <taxon>Fungi</taxon>
        <taxon>Dikarya</taxon>
        <taxon>Ascomycota</taxon>
        <taxon>Pezizomycotina</taxon>
        <taxon>Eurotiomycetes</taxon>
        <taxon>Chaetothyriomycetidae</taxon>
        <taxon>Chaetothyriales</taxon>
        <taxon>Trichomeriaceae</taxon>
        <taxon>Lithohypha</taxon>
    </lineage>
</organism>
<dbReference type="InterPro" id="IPR036514">
    <property type="entry name" value="SGNH_hydro_sf"/>
</dbReference>
<keyword evidence="4" id="KW-1185">Reference proteome</keyword>
<dbReference type="AlphaFoldDB" id="A0AAN7SV74"/>
<dbReference type="PANTHER" id="PTHR22835:SF659">
    <property type="entry name" value="GDSL LIPASE_ACYLHYDROLASE, PUTATIVE (AFU_ORTHOLOGUE AFUA_2G00510)-RELATED"/>
    <property type="match status" value="1"/>
</dbReference>
<comment type="similarity">
    <text evidence="1">Belongs to the 'GDSL' lipolytic enzyme family.</text>
</comment>
<feature type="chain" id="PRO_5042941046" evidence="2">
    <location>
        <begin position="20"/>
        <end position="329"/>
    </location>
</feature>
<comment type="caution">
    <text evidence="3">The sequence shown here is derived from an EMBL/GenBank/DDBJ whole genome shotgun (WGS) entry which is preliminary data.</text>
</comment>
<proteinExistence type="inferred from homology"/>
<evidence type="ECO:0000313" key="3">
    <source>
        <dbReference type="EMBL" id="KAK5082395.1"/>
    </source>
</evidence>
<dbReference type="EMBL" id="JAVRRJ010000008">
    <property type="protein sequence ID" value="KAK5082395.1"/>
    <property type="molecule type" value="Genomic_DNA"/>
</dbReference>
<dbReference type="InterPro" id="IPR001087">
    <property type="entry name" value="GDSL"/>
</dbReference>
<dbReference type="GO" id="GO:0016788">
    <property type="term" value="F:hydrolase activity, acting on ester bonds"/>
    <property type="evidence" value="ECO:0007669"/>
    <property type="project" value="InterPro"/>
</dbReference>
<reference evidence="3 4" key="1">
    <citation type="submission" date="2023-08" db="EMBL/GenBank/DDBJ databases">
        <title>Black Yeasts Isolated from many extreme environments.</title>
        <authorList>
            <person name="Coleine C."/>
            <person name="Stajich J.E."/>
            <person name="Selbmann L."/>
        </authorList>
    </citation>
    <scope>NUCLEOTIDE SEQUENCE [LARGE SCALE GENOMIC DNA]</scope>
    <source>
        <strain evidence="3 4">CCFEE 5910</strain>
    </source>
</reference>
<evidence type="ECO:0000313" key="4">
    <source>
        <dbReference type="Proteomes" id="UP001309876"/>
    </source>
</evidence>
<dbReference type="Proteomes" id="UP001309876">
    <property type="component" value="Unassembled WGS sequence"/>
</dbReference>
<gene>
    <name evidence="3" type="ORF">LTR05_007542</name>
</gene>
<name>A0AAN7SV74_9EURO</name>
<dbReference type="PANTHER" id="PTHR22835">
    <property type="entry name" value="ZINC FINGER FYVE DOMAIN CONTAINING PROTEIN"/>
    <property type="match status" value="1"/>
</dbReference>
<dbReference type="Gene3D" id="3.40.50.1110">
    <property type="entry name" value="SGNH hydrolase"/>
    <property type="match status" value="1"/>
</dbReference>
<sequence length="329" mass="35101">MVTNRRSLFHLASLSTALAAPHLQARASISSIVAFGDELSDNGNGSYAHGVTGDPATVYGYGTWTNGPVAVSYLASSLGIPLVADYAFGGCCGAASSGATLDSSYTKPDAGAPSLQDQVANYSAAVRKGVFRPSSSLGFIWVGQNDLSKHTDAFWLGDPHNQEFANSLSTYTVTAVQRLLDLGMPYVVVSNIYPKHIAPVTATYLCGGTNNDCTRTWGQVISNANSKLQKTLSASFGKKVIYYDSFNFISYLAGNASSLGFTQPLTKFCDGQGDASWNQCMVTETSPSGNTKIVGWNTFFWMNFVQPTTRVHQLIGQDMSKTVKKALGL</sequence>
<dbReference type="Pfam" id="PF00657">
    <property type="entry name" value="Lipase_GDSL"/>
    <property type="match status" value="1"/>
</dbReference>
<evidence type="ECO:0000256" key="1">
    <source>
        <dbReference type="ARBA" id="ARBA00008668"/>
    </source>
</evidence>